<name>A0A1W1I8H6_9BACT</name>
<dbReference type="EMBL" id="LT828648">
    <property type="protein sequence ID" value="SLM49348.1"/>
    <property type="molecule type" value="Genomic_DNA"/>
</dbReference>
<gene>
    <name evidence="1" type="ORF">NSJP_3181</name>
</gene>
<sequence length="57" mass="6767">MWTLERWRTPFRMLCGGWGYWAASWVRFLLLPRPPLPPTHRCRGNVQTTASRLKLVV</sequence>
<reference evidence="1 2" key="1">
    <citation type="submission" date="2017-03" db="EMBL/GenBank/DDBJ databases">
        <authorList>
            <person name="Afonso C.L."/>
            <person name="Miller P.J."/>
            <person name="Scott M.A."/>
            <person name="Spackman E."/>
            <person name="Goraichik I."/>
            <person name="Dimitrov K.M."/>
            <person name="Suarez D.L."/>
            <person name="Swayne D.E."/>
        </authorList>
    </citation>
    <scope>NUCLEOTIDE SEQUENCE [LARGE SCALE GENOMIC DNA]</scope>
    <source>
        <strain evidence="1">Genome sequencing of Nitrospira japonica strain NJ11</strain>
    </source>
</reference>
<evidence type="ECO:0000313" key="1">
    <source>
        <dbReference type="EMBL" id="SLM49348.1"/>
    </source>
</evidence>
<evidence type="ECO:0000313" key="2">
    <source>
        <dbReference type="Proteomes" id="UP000192042"/>
    </source>
</evidence>
<protein>
    <submittedName>
        <fullName evidence="1">Uncharacterized protein</fullName>
    </submittedName>
</protein>
<organism evidence="1 2">
    <name type="scientific">Nitrospira japonica</name>
    <dbReference type="NCBI Taxonomy" id="1325564"/>
    <lineage>
        <taxon>Bacteria</taxon>
        <taxon>Pseudomonadati</taxon>
        <taxon>Nitrospirota</taxon>
        <taxon>Nitrospiria</taxon>
        <taxon>Nitrospirales</taxon>
        <taxon>Nitrospiraceae</taxon>
        <taxon>Nitrospira</taxon>
    </lineage>
</organism>
<proteinExistence type="predicted"/>
<keyword evidence="2" id="KW-1185">Reference proteome</keyword>
<dbReference type="Proteomes" id="UP000192042">
    <property type="component" value="Chromosome I"/>
</dbReference>
<dbReference type="KEGG" id="nja:NSJP_3181"/>
<accession>A0A1W1I8H6</accession>
<dbReference type="STRING" id="1325564.NSJP_3181"/>
<dbReference type="AlphaFoldDB" id="A0A1W1I8H6"/>